<dbReference type="InterPro" id="IPR000515">
    <property type="entry name" value="MetI-like"/>
</dbReference>
<evidence type="ECO:0000256" key="4">
    <source>
        <dbReference type="ARBA" id="ARBA00022692"/>
    </source>
</evidence>
<feature type="transmembrane region" description="Helical" evidence="7">
    <location>
        <begin position="76"/>
        <end position="97"/>
    </location>
</feature>
<feature type="transmembrane region" description="Helical" evidence="7">
    <location>
        <begin position="179"/>
        <end position="208"/>
    </location>
</feature>
<dbReference type="Pfam" id="PF00528">
    <property type="entry name" value="BPD_transp_1"/>
    <property type="match status" value="1"/>
</dbReference>
<evidence type="ECO:0000256" key="6">
    <source>
        <dbReference type="ARBA" id="ARBA00023136"/>
    </source>
</evidence>
<keyword evidence="6 7" id="KW-0472">Membrane</keyword>
<dbReference type="PANTHER" id="PTHR30151:SF0">
    <property type="entry name" value="ABC TRANSPORTER PERMEASE PROTEIN MJ0413-RELATED"/>
    <property type="match status" value="1"/>
</dbReference>
<gene>
    <name evidence="9" type="ORF">H0B56_13725</name>
</gene>
<evidence type="ECO:0000313" key="9">
    <source>
        <dbReference type="EMBL" id="MBA0126606.1"/>
    </source>
</evidence>
<reference evidence="9 10" key="1">
    <citation type="submission" date="2020-07" db="EMBL/GenBank/DDBJ databases">
        <title>Genome of Haloechinothrix sp.</title>
        <authorList>
            <person name="Tang S.-K."/>
            <person name="Yang L."/>
            <person name="Zhu W.-Y."/>
        </authorList>
    </citation>
    <scope>NUCLEOTIDE SEQUENCE [LARGE SCALE GENOMIC DNA]</scope>
    <source>
        <strain evidence="9 10">YIM 98757</strain>
    </source>
</reference>
<evidence type="ECO:0000256" key="3">
    <source>
        <dbReference type="ARBA" id="ARBA00022475"/>
    </source>
</evidence>
<dbReference type="Proteomes" id="UP000582974">
    <property type="component" value="Unassembled WGS sequence"/>
</dbReference>
<evidence type="ECO:0000256" key="5">
    <source>
        <dbReference type="ARBA" id="ARBA00022989"/>
    </source>
</evidence>
<comment type="similarity">
    <text evidence="7">Belongs to the binding-protein-dependent transport system permease family.</text>
</comment>
<dbReference type="InterPro" id="IPR035906">
    <property type="entry name" value="MetI-like_sf"/>
</dbReference>
<dbReference type="PANTHER" id="PTHR30151">
    <property type="entry name" value="ALKANE SULFONATE ABC TRANSPORTER-RELATED, MEMBRANE SUBUNIT"/>
    <property type="match status" value="1"/>
</dbReference>
<dbReference type="EMBL" id="JACCKD010000004">
    <property type="protein sequence ID" value="MBA0126606.1"/>
    <property type="molecule type" value="Genomic_DNA"/>
</dbReference>
<sequence length="272" mass="28164">MAITVTRDRMAPVATRWTGSGVAVGSTAVVACLLAWELAARGPLADAPFPTVVEIVRSLLGLLATGAFWSSLGQTLTTALMGLALAIGAGVVLGVLLGSVEFAYRSTRLIIEILKPIPPIVIMPLVILLLGPSAEMGVVLVLYGCVWPILIQTVAGVRDADPVLIDTARSFGFGTAQRAVQIVLPGAAAFIVTGVRIAGSAAFVIAVVSELVGGAPGIGHELFVTQNAGLYSEMYALVAVMGGVGLGFNTALHAFEKWMLHWHPSVRGEVTA</sequence>
<dbReference type="GO" id="GO:0055085">
    <property type="term" value="P:transmembrane transport"/>
    <property type="evidence" value="ECO:0007669"/>
    <property type="project" value="InterPro"/>
</dbReference>
<dbReference type="PROSITE" id="PS51257">
    <property type="entry name" value="PROKAR_LIPOPROTEIN"/>
    <property type="match status" value="1"/>
</dbReference>
<comment type="caution">
    <text evidence="9">The sequence shown here is derived from an EMBL/GenBank/DDBJ whole genome shotgun (WGS) entry which is preliminary data.</text>
</comment>
<feature type="domain" description="ABC transmembrane type-1" evidence="8">
    <location>
        <begin position="72"/>
        <end position="252"/>
    </location>
</feature>
<dbReference type="CDD" id="cd06261">
    <property type="entry name" value="TM_PBP2"/>
    <property type="match status" value="1"/>
</dbReference>
<organism evidence="9 10">
    <name type="scientific">Haloechinothrix aidingensis</name>
    <dbReference type="NCBI Taxonomy" id="2752311"/>
    <lineage>
        <taxon>Bacteria</taxon>
        <taxon>Bacillati</taxon>
        <taxon>Actinomycetota</taxon>
        <taxon>Actinomycetes</taxon>
        <taxon>Pseudonocardiales</taxon>
        <taxon>Pseudonocardiaceae</taxon>
        <taxon>Haloechinothrix</taxon>
    </lineage>
</organism>
<comment type="subcellular location">
    <subcellularLocation>
        <location evidence="1 7">Cell membrane</location>
        <topology evidence="1 7">Multi-pass membrane protein</topology>
    </subcellularLocation>
</comment>
<evidence type="ECO:0000259" key="8">
    <source>
        <dbReference type="PROSITE" id="PS50928"/>
    </source>
</evidence>
<feature type="transmembrane region" description="Helical" evidence="7">
    <location>
        <begin position="234"/>
        <end position="255"/>
    </location>
</feature>
<keyword evidence="10" id="KW-1185">Reference proteome</keyword>
<dbReference type="PROSITE" id="PS50928">
    <property type="entry name" value="ABC_TM1"/>
    <property type="match status" value="1"/>
</dbReference>
<name>A0A838ABK2_9PSEU</name>
<protein>
    <submittedName>
        <fullName evidence="9">ABC transporter permease</fullName>
    </submittedName>
</protein>
<keyword evidence="5 7" id="KW-1133">Transmembrane helix</keyword>
<evidence type="ECO:0000256" key="7">
    <source>
        <dbReference type="RuleBase" id="RU363032"/>
    </source>
</evidence>
<dbReference type="Gene3D" id="1.10.3720.10">
    <property type="entry name" value="MetI-like"/>
    <property type="match status" value="1"/>
</dbReference>
<proteinExistence type="inferred from homology"/>
<feature type="transmembrane region" description="Helical" evidence="7">
    <location>
        <begin position="136"/>
        <end position="158"/>
    </location>
</feature>
<keyword evidence="3" id="KW-1003">Cell membrane</keyword>
<keyword evidence="2 7" id="KW-0813">Transport</keyword>
<dbReference type="AlphaFoldDB" id="A0A838ABK2"/>
<dbReference type="RefSeq" id="WP_180893414.1">
    <property type="nucleotide sequence ID" value="NZ_JACCKD010000004.1"/>
</dbReference>
<feature type="transmembrane region" description="Helical" evidence="7">
    <location>
        <begin position="20"/>
        <end position="39"/>
    </location>
</feature>
<feature type="transmembrane region" description="Helical" evidence="7">
    <location>
        <begin position="109"/>
        <end position="130"/>
    </location>
</feature>
<dbReference type="GO" id="GO:0005886">
    <property type="term" value="C:plasma membrane"/>
    <property type="evidence" value="ECO:0007669"/>
    <property type="project" value="UniProtKB-SubCell"/>
</dbReference>
<evidence type="ECO:0000256" key="2">
    <source>
        <dbReference type="ARBA" id="ARBA00022448"/>
    </source>
</evidence>
<evidence type="ECO:0000256" key="1">
    <source>
        <dbReference type="ARBA" id="ARBA00004651"/>
    </source>
</evidence>
<dbReference type="SUPFAM" id="SSF161098">
    <property type="entry name" value="MetI-like"/>
    <property type="match status" value="1"/>
</dbReference>
<accession>A0A838ABK2</accession>
<evidence type="ECO:0000313" key="10">
    <source>
        <dbReference type="Proteomes" id="UP000582974"/>
    </source>
</evidence>
<keyword evidence="4 7" id="KW-0812">Transmembrane</keyword>